<dbReference type="Proteomes" id="UP000822476">
    <property type="component" value="Unassembled WGS sequence"/>
</dbReference>
<dbReference type="OrthoDB" id="6273109at2759"/>
<feature type="compositionally biased region" description="Basic and acidic residues" evidence="1">
    <location>
        <begin position="118"/>
        <end position="127"/>
    </location>
</feature>
<dbReference type="AlphaFoldDB" id="A0A8S9YCY4"/>
<keyword evidence="3" id="KW-1185">Reference proteome</keyword>
<gene>
    <name evidence="2" type="ORF">EG68_04936</name>
</gene>
<comment type="caution">
    <text evidence="2">The sequence shown here is derived from an EMBL/GenBank/DDBJ whole genome shotgun (WGS) entry which is preliminary data.</text>
</comment>
<name>A0A8S9YCY4_9TREM</name>
<protein>
    <recommendedName>
        <fullName evidence="4">Supervillin</fullName>
    </recommendedName>
</protein>
<feature type="region of interest" description="Disordered" evidence="1">
    <location>
        <begin position="837"/>
        <end position="875"/>
    </location>
</feature>
<accession>A0A8S9YCY4</accession>
<feature type="region of interest" description="Disordered" evidence="1">
    <location>
        <begin position="925"/>
        <end position="962"/>
    </location>
</feature>
<evidence type="ECO:0008006" key="4">
    <source>
        <dbReference type="Google" id="ProtNLM"/>
    </source>
</evidence>
<feature type="compositionally biased region" description="Polar residues" evidence="1">
    <location>
        <begin position="639"/>
        <end position="652"/>
    </location>
</feature>
<feature type="compositionally biased region" description="Polar residues" evidence="1">
    <location>
        <begin position="161"/>
        <end position="171"/>
    </location>
</feature>
<feature type="region of interest" description="Disordered" evidence="1">
    <location>
        <begin position="1"/>
        <end position="42"/>
    </location>
</feature>
<feature type="compositionally biased region" description="Polar residues" evidence="1">
    <location>
        <begin position="837"/>
        <end position="867"/>
    </location>
</feature>
<feature type="region of interest" description="Disordered" evidence="1">
    <location>
        <begin position="531"/>
        <end position="553"/>
    </location>
</feature>
<proteinExistence type="predicted"/>
<feature type="region of interest" description="Disordered" evidence="1">
    <location>
        <begin position="108"/>
        <end position="174"/>
    </location>
</feature>
<feature type="compositionally biased region" description="Polar residues" evidence="1">
    <location>
        <begin position="951"/>
        <end position="962"/>
    </location>
</feature>
<sequence length="962" mass="107241">MDSSTRRINPLQQHSSSVTRSIPQFGRDYRPNPQMRRNSDHSIPIEFHTGQMVKPNLPSSPAKIVGVTTGTASLGDSTETQKTSWSGPRSNFSLPHTQISTASQPVIQPSFDSSYSRAGDREMRYDRPTNPSEGMGFVYARPEQTFGRGGRGQPRPDSMYLPSTSEPQSRMRSMEKSFLNLNLQPEPVYKDSPNHIQHSTSMNQQPVPSITEVPPQILLQPIQQPPGYACATVNSTVQQSAPSSYVLVGDPTQIATGFSQGNFPQMPNNMNVPATVPNSLIGLFGNQPAYFCTPYVQQQQQHIPQSDTIGNYQHSAMLGRPLPLVPGPTLIQPQVAIVAADPATLRALLTGGLNAQAFLQPMILTQPSIQATATEQQFDQSQTTNTQFHEPWSFPLNAPAIQPSFAQIDDTRFTPITMSNQPLLNVEPEHYQQEELRNRTMTTEKTRTEHVVPRRLSQPQQTNDDLHASFKAESVRPDVVVQTRHSTTEPHRTQPQTQFPLEESSSQSVPKIGHPPRTLRLLAKPDILEGSQLADETRHTTSIPHSYREPRKLDPNAFLDKSVKLNNVERRRQKSLDKDVWGVGDSDTYGRRRDPNSISAYYDKIKQRGSRPLSAYRPTTYSEETVKAPDLGRARVNPQVRSTSSAPRQIQPVTPRPEMRSVDSRQAGPMLKRAVTFANEQRGFNPLAIESESLTKQGTKDPTLMSVAERARQWLEGRERELTDRYRYSTCGFIDQDLIDCQELVPVEDRVKMFDTSTSGVRNSEGRLLKKPTADQSHQTTSIQIETGDRSERGKRESVAHVPNKAVASVKLESTRSTLGSSLFPRSSVGLQQLRMSVSSGPSGPTQIFPSSTVSTNSMQPDTSISTQEDELSGMSVREKRRLFSRENWSLRPATGRSAARRKTQPVTLDDLARANQLILARMDGRSLESPPSTYRGEDNESIGFQERMSEISTPETSLLSF</sequence>
<feature type="compositionally biased region" description="Polar residues" evidence="1">
    <location>
        <begin position="1"/>
        <end position="22"/>
    </location>
</feature>
<feature type="region of interest" description="Disordered" evidence="1">
    <location>
        <begin position="636"/>
        <end position="663"/>
    </location>
</feature>
<feature type="region of interest" description="Disordered" evidence="1">
    <location>
        <begin position="70"/>
        <end position="89"/>
    </location>
</feature>
<feature type="region of interest" description="Disordered" evidence="1">
    <location>
        <begin position="444"/>
        <end position="516"/>
    </location>
</feature>
<feature type="compositionally biased region" description="Basic and acidic residues" evidence="1">
    <location>
        <begin position="464"/>
        <end position="476"/>
    </location>
</feature>
<dbReference type="EMBL" id="JTDE01021828">
    <property type="protein sequence ID" value="KAF7232410.1"/>
    <property type="molecule type" value="Genomic_DNA"/>
</dbReference>
<evidence type="ECO:0000256" key="1">
    <source>
        <dbReference type="SAM" id="MobiDB-lite"/>
    </source>
</evidence>
<feature type="compositionally biased region" description="Polar residues" evidence="1">
    <location>
        <begin position="493"/>
        <end position="509"/>
    </location>
</feature>
<feature type="compositionally biased region" description="Polar residues" evidence="1">
    <location>
        <begin position="774"/>
        <end position="785"/>
    </location>
</feature>
<reference evidence="2" key="1">
    <citation type="submission" date="2019-07" db="EMBL/GenBank/DDBJ databases">
        <title>Annotation for the trematode Paragonimus miyazaki's.</title>
        <authorList>
            <person name="Choi Y.-J."/>
        </authorList>
    </citation>
    <scope>NUCLEOTIDE SEQUENCE</scope>
    <source>
        <strain evidence="2">Japan</strain>
    </source>
</reference>
<feature type="compositionally biased region" description="Basic and acidic residues" evidence="1">
    <location>
        <begin position="787"/>
        <end position="799"/>
    </location>
</feature>
<evidence type="ECO:0000313" key="2">
    <source>
        <dbReference type="EMBL" id="KAF7232410.1"/>
    </source>
</evidence>
<feature type="region of interest" description="Disordered" evidence="1">
    <location>
        <begin position="769"/>
        <end position="799"/>
    </location>
</feature>
<evidence type="ECO:0000313" key="3">
    <source>
        <dbReference type="Proteomes" id="UP000822476"/>
    </source>
</evidence>
<organism evidence="2 3">
    <name type="scientific">Paragonimus skrjabini miyazakii</name>
    <dbReference type="NCBI Taxonomy" id="59628"/>
    <lineage>
        <taxon>Eukaryota</taxon>
        <taxon>Metazoa</taxon>
        <taxon>Spiralia</taxon>
        <taxon>Lophotrochozoa</taxon>
        <taxon>Platyhelminthes</taxon>
        <taxon>Trematoda</taxon>
        <taxon>Digenea</taxon>
        <taxon>Plagiorchiida</taxon>
        <taxon>Troglotremata</taxon>
        <taxon>Troglotrematidae</taxon>
        <taxon>Paragonimus</taxon>
    </lineage>
</organism>